<name>A0A3M0CR78_9PROT</name>
<dbReference type="Proteomes" id="UP000271227">
    <property type="component" value="Unassembled WGS sequence"/>
</dbReference>
<proteinExistence type="predicted"/>
<dbReference type="EMBL" id="REFR01000009">
    <property type="protein sequence ID" value="RMB12064.1"/>
    <property type="molecule type" value="Genomic_DNA"/>
</dbReference>
<dbReference type="RefSeq" id="WP_121937279.1">
    <property type="nucleotide sequence ID" value="NZ_REFR01000009.1"/>
</dbReference>
<organism evidence="1 2">
    <name type="scientific">Eilatimonas milleporae</name>
    <dbReference type="NCBI Taxonomy" id="911205"/>
    <lineage>
        <taxon>Bacteria</taxon>
        <taxon>Pseudomonadati</taxon>
        <taxon>Pseudomonadota</taxon>
        <taxon>Alphaproteobacteria</taxon>
        <taxon>Kordiimonadales</taxon>
        <taxon>Kordiimonadaceae</taxon>
        <taxon>Eilatimonas</taxon>
    </lineage>
</organism>
<evidence type="ECO:0000313" key="2">
    <source>
        <dbReference type="Proteomes" id="UP000271227"/>
    </source>
</evidence>
<comment type="caution">
    <text evidence="1">The sequence shown here is derived from an EMBL/GenBank/DDBJ whole genome shotgun (WGS) entry which is preliminary data.</text>
</comment>
<dbReference type="OrthoDB" id="7804473at2"/>
<evidence type="ECO:0000313" key="1">
    <source>
        <dbReference type="EMBL" id="RMB12064.1"/>
    </source>
</evidence>
<accession>A0A3M0CR78</accession>
<protein>
    <recommendedName>
        <fullName evidence="3">Asparagine synthase</fullName>
    </recommendedName>
</protein>
<evidence type="ECO:0008006" key="3">
    <source>
        <dbReference type="Google" id="ProtNLM"/>
    </source>
</evidence>
<sequence length="647" mass="72684">MEFLIARASAKTDLACLKNGFDWHRLTTIDGGHHIGCLNNYMFIVPENSVDGTSEAVIFDGHGVIGGQAVSASDGAKPRPGVRAVLSDYAAAAKRGGAPHVPASGVFCICHIDFETGRFDLTLDPLSQYNVFVFETRDLRVFGNNIFMIEAVLTALGQRPRRLFRGAAFEAALGMGAVDTTGLEDVALFPSDMMLTGDSRRDELEFLPLNRLAHGSADRDGQLARAAGALSRSLRAVHACYPDHDIVYDLTGGLDSRMVLAASRHAGLRNQLFFRSEGGQRDDIVIPDRLADRFGMRFAPFPQNFNGERIDRRTLARRAVFRQQGQSTIYQFDLGRCRVTDVVRVRGGFGEIARLSYRLRSLRSAVVKWHTLLKGIREKDRIVLDNWRRVFTRDIFGALTDGRALAFFVMRRMLGHRKLFTDDFRQAAYMRITDHLLSLAGGGMPAHFLVNALYLTDRARRHFAYTSQMLNLVRPTFEPLADIELWRLACLYSNEDRHDEKAFHDLFSALDPDVLSIPFSRSSLAVHDGYFKVLTDAEAGGKPPERVSMKSVPDPILTDGPEERLAGLKGHALDIVALEDYFFDLLFSCGQDSDVWRYLNRAEFERLNQDPERTKRIADNGLTFLRLLYGLIWIHRQDIPVPISEIV</sequence>
<dbReference type="AlphaFoldDB" id="A0A3M0CR78"/>
<gene>
    <name evidence="1" type="ORF">BXY39_0554</name>
</gene>
<dbReference type="InParanoid" id="A0A3M0CR78"/>
<keyword evidence="2" id="KW-1185">Reference proteome</keyword>
<reference evidence="1 2" key="1">
    <citation type="submission" date="2018-10" db="EMBL/GenBank/DDBJ databases">
        <title>Genomic Encyclopedia of Archaeal and Bacterial Type Strains, Phase II (KMG-II): from individual species to whole genera.</title>
        <authorList>
            <person name="Goeker M."/>
        </authorList>
    </citation>
    <scope>NUCLEOTIDE SEQUENCE [LARGE SCALE GENOMIC DNA]</scope>
    <source>
        <strain evidence="1 2">DSM 25217</strain>
    </source>
</reference>